<keyword evidence="13 14" id="KW-0998">Cell outer membrane</keyword>
<dbReference type="Gene3D" id="2.40.170.20">
    <property type="entry name" value="TonB-dependent receptor, beta-barrel domain"/>
    <property type="match status" value="1"/>
</dbReference>
<comment type="subcellular location">
    <subcellularLocation>
        <location evidence="1 14">Cell outer membrane</location>
        <topology evidence="1 14">Multi-pass membrane protein</topology>
    </subcellularLocation>
</comment>
<sequence length="774" mass="81264">MPSTRLSALHSRRNPSLQPLAAAVALALASVGAQAQKAAQAATEAADGLKLNAVVVTGSSSAKSKMKSSVAVSTIESEGVAAVTAASSTDLLRGVPGIRAEASGGESNANVAVRGIPVSAGGARYIQFQEDGLPVLQFGDIAFATPDTWMRADAGFERLEVVRGGSAALLATGAPGGIINFISKTGQEPGGMVQLTKGVDYDQTRIDFGYGGRLAPKTRFYVGGFYRVGDGGRSGADGTENGGQVRGNVTFELEGKSYVRFSVKHLDDHSPTYMPTPVKYVNGSIQELPGLDPRRAAFYDVAWPLDNTLTRANGRAASNIRDGLSARSDAFGVELDLDAGAGFRLQNKFSWSRNSGRFIGIFPGDDVSAAPAGTTLATGPDAGAAYTGNKFTAVVFNTRVDNAGLMANDLKFSRDFELGGGARVSAVAGLYTSVQELDLTWNFNQYSLSASGEGARVLNVPGVVNGAPGFGGCCSNTQDSKYTTNAPYVVLNYEAGPLSADIGVRRDHQKASGAYFQSNAGVSYDLTKPNAIDYRLGRTSYSLGANYALSKDLSVFARYSDGAAYNADRITFFNNPNLVNGKSPTIPSNKVKQTEAGVKLRGNGMSLFATFFHARTDEVNVDVTTTPIVAKANSYRSKGLELEGSARFGLVGLIGGLTYTDAKQPDGRAPKRQAKVVYQLTPTLNFSDELTAGMGIVGTGKSRDDGPAGPLSITLPAYTVVNAFVTYSLTPKATVTLAANNLFNEIAYTESNDGRGAARAYTGRTVKASLRYSF</sequence>
<dbReference type="PROSITE" id="PS52016">
    <property type="entry name" value="TONB_DEPENDENT_REC_3"/>
    <property type="match status" value="1"/>
</dbReference>
<dbReference type="Pfam" id="PF07715">
    <property type="entry name" value="Plug"/>
    <property type="match status" value="1"/>
</dbReference>
<evidence type="ECO:0000259" key="17">
    <source>
        <dbReference type="Pfam" id="PF00593"/>
    </source>
</evidence>
<feature type="domain" description="TonB-dependent receptor-like beta-barrel" evidence="17">
    <location>
        <begin position="299"/>
        <end position="742"/>
    </location>
</feature>
<evidence type="ECO:0000313" key="20">
    <source>
        <dbReference type="Proteomes" id="UP001606301"/>
    </source>
</evidence>
<keyword evidence="8" id="KW-0408">Iron</keyword>
<evidence type="ECO:0000256" key="3">
    <source>
        <dbReference type="ARBA" id="ARBA00022448"/>
    </source>
</evidence>
<evidence type="ECO:0000259" key="18">
    <source>
        <dbReference type="Pfam" id="PF07715"/>
    </source>
</evidence>
<reference evidence="19 20" key="1">
    <citation type="submission" date="2024-08" db="EMBL/GenBank/DDBJ databases">
        <authorList>
            <person name="Lu H."/>
        </authorList>
    </citation>
    <scope>NUCLEOTIDE SEQUENCE [LARGE SCALE GENOMIC DNA]</scope>
    <source>
        <strain evidence="19 20">LKC17W</strain>
    </source>
</reference>
<keyword evidence="9" id="KW-0406">Ion transport</keyword>
<feature type="signal peptide" evidence="16">
    <location>
        <begin position="1"/>
        <end position="35"/>
    </location>
</feature>
<dbReference type="Proteomes" id="UP001606301">
    <property type="component" value="Unassembled WGS sequence"/>
</dbReference>
<evidence type="ECO:0000256" key="7">
    <source>
        <dbReference type="ARBA" id="ARBA00022729"/>
    </source>
</evidence>
<evidence type="ECO:0000256" key="1">
    <source>
        <dbReference type="ARBA" id="ARBA00004571"/>
    </source>
</evidence>
<evidence type="ECO:0000256" key="5">
    <source>
        <dbReference type="ARBA" id="ARBA00022496"/>
    </source>
</evidence>
<evidence type="ECO:0000256" key="10">
    <source>
        <dbReference type="ARBA" id="ARBA00023077"/>
    </source>
</evidence>
<evidence type="ECO:0000256" key="8">
    <source>
        <dbReference type="ARBA" id="ARBA00023004"/>
    </source>
</evidence>
<evidence type="ECO:0000256" key="2">
    <source>
        <dbReference type="ARBA" id="ARBA00009810"/>
    </source>
</evidence>
<dbReference type="InterPro" id="IPR039426">
    <property type="entry name" value="TonB-dep_rcpt-like"/>
</dbReference>
<keyword evidence="5" id="KW-0410">Iron transport</keyword>
<dbReference type="EMBL" id="JBIGHW010000001">
    <property type="protein sequence ID" value="MFG6439263.1"/>
    <property type="molecule type" value="Genomic_DNA"/>
</dbReference>
<evidence type="ECO:0000313" key="19">
    <source>
        <dbReference type="EMBL" id="MFG6439263.1"/>
    </source>
</evidence>
<organism evidence="19 20">
    <name type="scientific">Pelomonas margarita</name>
    <dbReference type="NCBI Taxonomy" id="3299031"/>
    <lineage>
        <taxon>Bacteria</taxon>
        <taxon>Pseudomonadati</taxon>
        <taxon>Pseudomonadota</taxon>
        <taxon>Betaproteobacteria</taxon>
        <taxon>Burkholderiales</taxon>
        <taxon>Sphaerotilaceae</taxon>
        <taxon>Roseateles</taxon>
    </lineage>
</organism>
<evidence type="ECO:0000256" key="9">
    <source>
        <dbReference type="ARBA" id="ARBA00023065"/>
    </source>
</evidence>
<proteinExistence type="inferred from homology"/>
<name>A0ABW7FDY9_9BURK</name>
<evidence type="ECO:0000256" key="12">
    <source>
        <dbReference type="ARBA" id="ARBA00023170"/>
    </source>
</evidence>
<keyword evidence="11 14" id="KW-0472">Membrane</keyword>
<dbReference type="InterPro" id="IPR012910">
    <property type="entry name" value="Plug_dom"/>
</dbReference>
<keyword evidence="3 14" id="KW-0813">Transport</keyword>
<dbReference type="RefSeq" id="WP_394394586.1">
    <property type="nucleotide sequence ID" value="NZ_JBIGHW010000001.1"/>
</dbReference>
<dbReference type="InterPro" id="IPR036942">
    <property type="entry name" value="Beta-barrel_TonB_sf"/>
</dbReference>
<comment type="similarity">
    <text evidence="2 14 15">Belongs to the TonB-dependent receptor family.</text>
</comment>
<dbReference type="PANTHER" id="PTHR32552">
    <property type="entry name" value="FERRICHROME IRON RECEPTOR-RELATED"/>
    <property type="match status" value="1"/>
</dbReference>
<keyword evidence="6 14" id="KW-0812">Transmembrane</keyword>
<dbReference type="Pfam" id="PF00593">
    <property type="entry name" value="TonB_dep_Rec_b-barrel"/>
    <property type="match status" value="1"/>
</dbReference>
<dbReference type="PANTHER" id="PTHR32552:SF89">
    <property type="entry name" value="CATECHOLATE SIDEROPHORE RECEPTOR FIU"/>
    <property type="match status" value="1"/>
</dbReference>
<gene>
    <name evidence="19" type="ORF">ACG0Z3_01065</name>
</gene>
<evidence type="ECO:0000256" key="6">
    <source>
        <dbReference type="ARBA" id="ARBA00022692"/>
    </source>
</evidence>
<keyword evidence="12 19" id="KW-0675">Receptor</keyword>
<protein>
    <submittedName>
        <fullName evidence="19">TonB-dependent receptor</fullName>
    </submittedName>
</protein>
<evidence type="ECO:0000256" key="15">
    <source>
        <dbReference type="RuleBase" id="RU003357"/>
    </source>
</evidence>
<keyword evidence="7 16" id="KW-0732">Signal</keyword>
<dbReference type="InterPro" id="IPR037066">
    <property type="entry name" value="Plug_dom_sf"/>
</dbReference>
<dbReference type="SUPFAM" id="SSF56935">
    <property type="entry name" value="Porins"/>
    <property type="match status" value="1"/>
</dbReference>
<keyword evidence="10 15" id="KW-0798">TonB box</keyword>
<keyword evidence="20" id="KW-1185">Reference proteome</keyword>
<evidence type="ECO:0000256" key="4">
    <source>
        <dbReference type="ARBA" id="ARBA00022452"/>
    </source>
</evidence>
<evidence type="ECO:0000256" key="13">
    <source>
        <dbReference type="ARBA" id="ARBA00023237"/>
    </source>
</evidence>
<feature type="domain" description="TonB-dependent receptor plug" evidence="18">
    <location>
        <begin position="65"/>
        <end position="178"/>
    </location>
</feature>
<evidence type="ECO:0000256" key="11">
    <source>
        <dbReference type="ARBA" id="ARBA00023136"/>
    </source>
</evidence>
<feature type="chain" id="PRO_5046795038" evidence="16">
    <location>
        <begin position="36"/>
        <end position="774"/>
    </location>
</feature>
<dbReference type="InterPro" id="IPR000531">
    <property type="entry name" value="Beta-barrel_TonB"/>
</dbReference>
<evidence type="ECO:0000256" key="14">
    <source>
        <dbReference type="PROSITE-ProRule" id="PRU01360"/>
    </source>
</evidence>
<accession>A0ABW7FDY9</accession>
<comment type="caution">
    <text evidence="19">The sequence shown here is derived from an EMBL/GenBank/DDBJ whole genome shotgun (WGS) entry which is preliminary data.</text>
</comment>
<evidence type="ECO:0000256" key="16">
    <source>
        <dbReference type="SAM" id="SignalP"/>
    </source>
</evidence>
<dbReference type="Gene3D" id="2.170.130.10">
    <property type="entry name" value="TonB-dependent receptor, plug domain"/>
    <property type="match status" value="1"/>
</dbReference>
<keyword evidence="4 14" id="KW-1134">Transmembrane beta strand</keyword>